<evidence type="ECO:0000256" key="1">
    <source>
        <dbReference type="ARBA" id="ARBA00004141"/>
    </source>
</evidence>
<gene>
    <name evidence="7" type="ORF">SAMN05444682_11117</name>
</gene>
<dbReference type="InterPro" id="IPR036259">
    <property type="entry name" value="MFS_trans_sf"/>
</dbReference>
<dbReference type="OrthoDB" id="9781156at2"/>
<feature type="transmembrane region" description="Helical" evidence="5">
    <location>
        <begin position="168"/>
        <end position="187"/>
    </location>
</feature>
<feature type="transmembrane region" description="Helical" evidence="5">
    <location>
        <begin position="104"/>
        <end position="125"/>
    </location>
</feature>
<evidence type="ECO:0000256" key="4">
    <source>
        <dbReference type="ARBA" id="ARBA00023136"/>
    </source>
</evidence>
<dbReference type="STRING" id="1477437.SAMN05444682_11117"/>
<dbReference type="PIRSF" id="PIRSF002808">
    <property type="entry name" value="Hexose_phosphate_transp"/>
    <property type="match status" value="1"/>
</dbReference>
<protein>
    <submittedName>
        <fullName evidence="7">MFS transporter, ACS family, hexuronate transporter</fullName>
    </submittedName>
</protein>
<feature type="transmembrane region" description="Helical" evidence="5">
    <location>
        <begin position="275"/>
        <end position="296"/>
    </location>
</feature>
<dbReference type="PANTHER" id="PTHR11662:SF285">
    <property type="entry name" value="HEXURONATE TRANSPORTER"/>
    <property type="match status" value="1"/>
</dbReference>
<dbReference type="Pfam" id="PF07690">
    <property type="entry name" value="MFS_1"/>
    <property type="match status" value="1"/>
</dbReference>
<feature type="transmembrane region" description="Helical" evidence="5">
    <location>
        <begin position="365"/>
        <end position="388"/>
    </location>
</feature>
<feature type="transmembrane region" description="Helical" evidence="5">
    <location>
        <begin position="394"/>
        <end position="415"/>
    </location>
</feature>
<evidence type="ECO:0000256" key="3">
    <source>
        <dbReference type="ARBA" id="ARBA00022989"/>
    </source>
</evidence>
<sequence>MNKRIRIKNFRWWIVALIALATAINYLDRQNLPVALSEIRKSFEISDVDYGLINSLFLFAYGTMYAVGGRIIDVLGSRVGYFILIVWWSIANMFHGLVSSVMGLGIARFLLGIGEGGAFPGSAKVVSEWFPKKERALAFGIFNTGSSVGAVVAPPVIALIIATWNWHWTFFIFGAVGLIWAVVWLIVYTVPARSKLVTDEERAWIAASQAEGQLEDQHATQRIPWISLFKYRKLWGLLAIKFLPDAGWYFFIFWLPKYLNDVRGLDIQGIGSYAWIPYAMAGGGSFLGGWLSSFLLRKQFSLDLSRKIPLGIAAALLPLSLFITDASLHMAVFFFGMAMFGHQLYSTIVQTLVADMFPSRVVGSVSGLMGCAATYGAMLFSLVIGFIIDDYGYRPAFFIAGLLHPLSFILLFIIIKRIEMIKISGSVINR</sequence>
<evidence type="ECO:0000259" key="6">
    <source>
        <dbReference type="PROSITE" id="PS50850"/>
    </source>
</evidence>
<comment type="subcellular location">
    <subcellularLocation>
        <location evidence="1">Membrane</location>
        <topology evidence="1">Multi-pass membrane protein</topology>
    </subcellularLocation>
</comment>
<dbReference type="InterPro" id="IPR020846">
    <property type="entry name" value="MFS_dom"/>
</dbReference>
<dbReference type="SUPFAM" id="SSF103473">
    <property type="entry name" value="MFS general substrate transporter"/>
    <property type="match status" value="1"/>
</dbReference>
<dbReference type="Gene3D" id="1.20.1250.20">
    <property type="entry name" value="MFS general substrate transporter like domains"/>
    <property type="match status" value="2"/>
</dbReference>
<feature type="transmembrane region" description="Helical" evidence="5">
    <location>
        <begin position="137"/>
        <end position="162"/>
    </location>
</feature>
<dbReference type="CDD" id="cd17319">
    <property type="entry name" value="MFS_ExuT_GudP_like"/>
    <property type="match status" value="1"/>
</dbReference>
<keyword evidence="3 5" id="KW-1133">Transmembrane helix</keyword>
<accession>A0A1I3SGG2</accession>
<reference evidence="7 8" key="1">
    <citation type="submission" date="2016-10" db="EMBL/GenBank/DDBJ databases">
        <authorList>
            <person name="de Groot N.N."/>
        </authorList>
    </citation>
    <scope>NUCLEOTIDE SEQUENCE [LARGE SCALE GENOMIC DNA]</scope>
    <source>
        <strain evidence="7 8">RK1</strain>
    </source>
</reference>
<name>A0A1I3SGG2_9SPHI</name>
<evidence type="ECO:0000313" key="7">
    <source>
        <dbReference type="EMBL" id="SFJ56799.1"/>
    </source>
</evidence>
<dbReference type="InterPro" id="IPR011701">
    <property type="entry name" value="MFS"/>
</dbReference>
<keyword evidence="2 5" id="KW-0812">Transmembrane</keyword>
<feature type="transmembrane region" description="Helical" evidence="5">
    <location>
        <begin position="48"/>
        <end position="67"/>
    </location>
</feature>
<dbReference type="PROSITE" id="PS50850">
    <property type="entry name" value="MFS"/>
    <property type="match status" value="1"/>
</dbReference>
<feature type="transmembrane region" description="Helical" evidence="5">
    <location>
        <begin position="308"/>
        <end position="324"/>
    </location>
</feature>
<feature type="transmembrane region" description="Helical" evidence="5">
    <location>
        <begin position="12"/>
        <end position="28"/>
    </location>
</feature>
<feature type="transmembrane region" description="Helical" evidence="5">
    <location>
        <begin position="330"/>
        <end position="353"/>
    </location>
</feature>
<organism evidence="7 8">
    <name type="scientific">Parapedobacter indicus</name>
    <dbReference type="NCBI Taxonomy" id="1477437"/>
    <lineage>
        <taxon>Bacteria</taxon>
        <taxon>Pseudomonadati</taxon>
        <taxon>Bacteroidota</taxon>
        <taxon>Sphingobacteriia</taxon>
        <taxon>Sphingobacteriales</taxon>
        <taxon>Sphingobacteriaceae</taxon>
        <taxon>Parapedobacter</taxon>
    </lineage>
</organism>
<feature type="transmembrane region" description="Helical" evidence="5">
    <location>
        <begin position="234"/>
        <end position="255"/>
    </location>
</feature>
<feature type="transmembrane region" description="Helical" evidence="5">
    <location>
        <begin position="79"/>
        <end position="98"/>
    </location>
</feature>
<dbReference type="Proteomes" id="UP000198670">
    <property type="component" value="Unassembled WGS sequence"/>
</dbReference>
<evidence type="ECO:0000256" key="2">
    <source>
        <dbReference type="ARBA" id="ARBA00022692"/>
    </source>
</evidence>
<dbReference type="AlphaFoldDB" id="A0A1I3SGG2"/>
<dbReference type="EMBL" id="FOQO01000011">
    <property type="protein sequence ID" value="SFJ56799.1"/>
    <property type="molecule type" value="Genomic_DNA"/>
</dbReference>
<dbReference type="InterPro" id="IPR050382">
    <property type="entry name" value="MFS_Na/Anion_cotransporter"/>
</dbReference>
<evidence type="ECO:0000313" key="8">
    <source>
        <dbReference type="Proteomes" id="UP000198670"/>
    </source>
</evidence>
<feature type="domain" description="Major facilitator superfamily (MFS) profile" evidence="6">
    <location>
        <begin position="14"/>
        <end position="419"/>
    </location>
</feature>
<dbReference type="PANTHER" id="PTHR11662">
    <property type="entry name" value="SOLUTE CARRIER FAMILY 17"/>
    <property type="match status" value="1"/>
</dbReference>
<keyword evidence="8" id="KW-1185">Reference proteome</keyword>
<proteinExistence type="predicted"/>
<dbReference type="InterPro" id="IPR000849">
    <property type="entry name" value="Sugar_P_transporter"/>
</dbReference>
<keyword evidence="4 5" id="KW-0472">Membrane</keyword>
<evidence type="ECO:0000256" key="5">
    <source>
        <dbReference type="SAM" id="Phobius"/>
    </source>
</evidence>
<dbReference type="RefSeq" id="WP_090630010.1">
    <property type="nucleotide sequence ID" value="NZ_FOQO01000011.1"/>
</dbReference>
<dbReference type="GO" id="GO:0016020">
    <property type="term" value="C:membrane"/>
    <property type="evidence" value="ECO:0007669"/>
    <property type="project" value="UniProtKB-SubCell"/>
</dbReference>
<dbReference type="GO" id="GO:0015134">
    <property type="term" value="F:hexuronate transmembrane transporter activity"/>
    <property type="evidence" value="ECO:0007669"/>
    <property type="project" value="TreeGrafter"/>
</dbReference>